<keyword evidence="5 10" id="KW-0678">Repressor</keyword>
<evidence type="ECO:0000256" key="1">
    <source>
        <dbReference type="ARBA" id="ARBA00002159"/>
    </source>
</evidence>
<keyword evidence="7 10" id="KW-0804">Transcription</keyword>
<comment type="similarity">
    <text evidence="3 10">Belongs to the Aux/IAA family.</text>
</comment>
<organism evidence="13 14">
    <name type="scientific">Dichanthelium oligosanthes</name>
    <dbReference type="NCBI Taxonomy" id="888268"/>
    <lineage>
        <taxon>Eukaryota</taxon>
        <taxon>Viridiplantae</taxon>
        <taxon>Streptophyta</taxon>
        <taxon>Embryophyta</taxon>
        <taxon>Tracheophyta</taxon>
        <taxon>Spermatophyta</taxon>
        <taxon>Magnoliopsida</taxon>
        <taxon>Liliopsida</taxon>
        <taxon>Poales</taxon>
        <taxon>Poaceae</taxon>
        <taxon>PACMAD clade</taxon>
        <taxon>Panicoideae</taxon>
        <taxon>Panicodae</taxon>
        <taxon>Paniceae</taxon>
        <taxon>Dichantheliinae</taxon>
        <taxon>Dichanthelium</taxon>
    </lineage>
</organism>
<comment type="caution">
    <text evidence="13">The sequence shown here is derived from an EMBL/GenBank/DDBJ whole genome shotgun (WGS) entry which is preliminary data.</text>
</comment>
<dbReference type="GO" id="GO:0006355">
    <property type="term" value="P:regulation of DNA-templated transcription"/>
    <property type="evidence" value="ECO:0007669"/>
    <property type="project" value="InterPro"/>
</dbReference>
<dbReference type="GO" id="GO:0009734">
    <property type="term" value="P:auxin-activated signaling pathway"/>
    <property type="evidence" value="ECO:0007669"/>
    <property type="project" value="UniProtKB-UniRule"/>
</dbReference>
<evidence type="ECO:0000259" key="12">
    <source>
        <dbReference type="PROSITE" id="PS51745"/>
    </source>
</evidence>
<name>A0A1E5W1D9_9POAL</name>
<keyword evidence="6 10" id="KW-0805">Transcription regulation</keyword>
<feature type="domain" description="PB1" evidence="12">
    <location>
        <begin position="158"/>
        <end position="257"/>
    </location>
</feature>
<dbReference type="GO" id="GO:0005634">
    <property type="term" value="C:nucleus"/>
    <property type="evidence" value="ECO:0007669"/>
    <property type="project" value="UniProtKB-SubCell"/>
</dbReference>
<evidence type="ECO:0000313" key="14">
    <source>
        <dbReference type="Proteomes" id="UP000095767"/>
    </source>
</evidence>
<comment type="subcellular location">
    <subcellularLocation>
        <location evidence="2 10">Nucleus</location>
    </subcellularLocation>
</comment>
<evidence type="ECO:0000256" key="2">
    <source>
        <dbReference type="ARBA" id="ARBA00004123"/>
    </source>
</evidence>
<evidence type="ECO:0000256" key="10">
    <source>
        <dbReference type="RuleBase" id="RU004549"/>
    </source>
</evidence>
<evidence type="ECO:0000256" key="4">
    <source>
        <dbReference type="ARBA" id="ARBA00011726"/>
    </source>
</evidence>
<keyword evidence="9 10" id="KW-0927">Auxin signaling pathway</keyword>
<keyword evidence="8 10" id="KW-0539">Nucleus</keyword>
<dbReference type="InterPro" id="IPR053793">
    <property type="entry name" value="PB1-like"/>
</dbReference>
<dbReference type="PROSITE" id="PS51745">
    <property type="entry name" value="PB1"/>
    <property type="match status" value="1"/>
</dbReference>
<evidence type="ECO:0000256" key="8">
    <source>
        <dbReference type="ARBA" id="ARBA00023242"/>
    </source>
</evidence>
<gene>
    <name evidence="13" type="ORF">BAE44_0007796</name>
</gene>
<dbReference type="STRING" id="888268.A0A1E5W1D9"/>
<evidence type="ECO:0000256" key="11">
    <source>
        <dbReference type="SAM" id="MobiDB-lite"/>
    </source>
</evidence>
<feature type="region of interest" description="Disordered" evidence="11">
    <location>
        <begin position="1"/>
        <end position="38"/>
    </location>
</feature>
<dbReference type="InterPro" id="IPR003311">
    <property type="entry name" value="AUX_IAA"/>
</dbReference>
<feature type="region of interest" description="Disordered" evidence="11">
    <location>
        <begin position="132"/>
        <end position="155"/>
    </location>
</feature>
<protein>
    <recommendedName>
        <fullName evidence="10">Auxin-responsive protein</fullName>
    </recommendedName>
</protein>
<evidence type="ECO:0000256" key="9">
    <source>
        <dbReference type="ARBA" id="ARBA00023294"/>
    </source>
</evidence>
<dbReference type="FunFam" id="3.10.20.90:FF:000078">
    <property type="entry name" value="Auxin-responsive protein"/>
    <property type="match status" value="1"/>
</dbReference>
<dbReference type="AlphaFoldDB" id="A0A1E5W1D9"/>
<dbReference type="InterPro" id="IPR033389">
    <property type="entry name" value="AUX/IAA_dom"/>
</dbReference>
<evidence type="ECO:0000256" key="6">
    <source>
        <dbReference type="ARBA" id="ARBA00023015"/>
    </source>
</evidence>
<accession>A0A1E5W1D9</accession>
<dbReference type="PANTHER" id="PTHR31734:SF103">
    <property type="entry name" value="AUXIN-RESPONSIVE PROTEIN IAA16"/>
    <property type="match status" value="1"/>
</dbReference>
<comment type="function">
    <text evidence="1 10">Aux/IAA proteins are short-lived transcriptional factors that function as repressors of early auxin response genes at low auxin concentrations.</text>
</comment>
<dbReference type="Proteomes" id="UP000095767">
    <property type="component" value="Unassembled WGS sequence"/>
</dbReference>
<evidence type="ECO:0000256" key="5">
    <source>
        <dbReference type="ARBA" id="ARBA00022491"/>
    </source>
</evidence>
<proteinExistence type="inferred from homology"/>
<evidence type="ECO:0000256" key="3">
    <source>
        <dbReference type="ARBA" id="ARBA00006728"/>
    </source>
</evidence>
<dbReference type="Gene3D" id="3.10.20.90">
    <property type="entry name" value="Phosphatidylinositol 3-kinase Catalytic Subunit, Chain A, domain 1"/>
    <property type="match status" value="1"/>
</dbReference>
<dbReference type="OrthoDB" id="642974at2759"/>
<dbReference type="Pfam" id="PF02309">
    <property type="entry name" value="AUX_IAA"/>
    <property type="match status" value="1"/>
</dbReference>
<dbReference type="EMBL" id="LWDX02023983">
    <property type="protein sequence ID" value="OEL31182.1"/>
    <property type="molecule type" value="Genomic_DNA"/>
</dbReference>
<evidence type="ECO:0000256" key="7">
    <source>
        <dbReference type="ARBA" id="ARBA00023163"/>
    </source>
</evidence>
<evidence type="ECO:0000313" key="13">
    <source>
        <dbReference type="EMBL" id="OEL31182.1"/>
    </source>
</evidence>
<keyword evidence="14" id="KW-1185">Reference proteome</keyword>
<dbReference type="PANTHER" id="PTHR31734">
    <property type="entry name" value="AUXIN-RESPONSIVE PROTEIN IAA17"/>
    <property type="match status" value="1"/>
</dbReference>
<sequence length="275" mass="28881">MTADLGFEETELRLGLPGGGGGGGGGGGDGEGRMSASGKRGFAETIDLKLKLEPAAPAVVEEEKEVVDAANKEATATEESSPAGKMRRSPSQSSVVTAAAQPDPAEKPRAPKAQVVGWPPVRSFRKNIMSVQSEKGAGSKDGADGDKSSPAAAGGGSAAFVKVSLDGAPYLRKVDLKMYKSYQELSKALEKMFSSFTIGSCGSQGMNGMNESKLVDLLNGSEYVPTYEDKDGDWMLVGDVPWEMFVESCKRLRIMKGSEAIGLAPRAMEKCKSRS</sequence>
<reference evidence="13 14" key="1">
    <citation type="submission" date="2016-09" db="EMBL/GenBank/DDBJ databases">
        <title>The draft genome of Dichanthelium oligosanthes: A C3 panicoid grass species.</title>
        <authorList>
            <person name="Studer A.J."/>
            <person name="Schnable J.C."/>
            <person name="Brutnell T.P."/>
        </authorList>
    </citation>
    <scope>NUCLEOTIDE SEQUENCE [LARGE SCALE GENOMIC DNA]</scope>
    <source>
        <strain evidence="14">cv. Kellogg 1175</strain>
        <tissue evidence="13">Leaf</tissue>
    </source>
</reference>
<feature type="compositionally biased region" description="Basic and acidic residues" evidence="11">
    <location>
        <begin position="137"/>
        <end position="147"/>
    </location>
</feature>
<comment type="subunit">
    <text evidence="4 10">Homodimers and heterodimers.</text>
</comment>
<feature type="compositionally biased region" description="Gly residues" evidence="11">
    <location>
        <begin position="16"/>
        <end position="29"/>
    </location>
</feature>
<dbReference type="SUPFAM" id="SSF54277">
    <property type="entry name" value="CAD &amp; PB1 domains"/>
    <property type="match status" value="1"/>
</dbReference>
<feature type="region of interest" description="Disordered" evidence="11">
    <location>
        <begin position="56"/>
        <end position="119"/>
    </location>
</feature>